<name>A0A847TU68_9EURY</name>
<proteinExistence type="predicted"/>
<keyword evidence="1" id="KW-0418">Kinase</keyword>
<dbReference type="AlphaFoldDB" id="A0A847TU68"/>
<dbReference type="Proteomes" id="UP000610611">
    <property type="component" value="Unassembled WGS sequence"/>
</dbReference>
<keyword evidence="1" id="KW-0808">Transferase</keyword>
<dbReference type="Gene3D" id="2.60.200.30">
    <property type="entry name" value="Probable inorganic polyphosphate/atp-NAD kinase, domain 2"/>
    <property type="match status" value="1"/>
</dbReference>
<dbReference type="EMBL" id="WOWB01000001">
    <property type="protein sequence ID" value="NLV06743.1"/>
    <property type="molecule type" value="Genomic_DNA"/>
</dbReference>
<dbReference type="Pfam" id="PF20143">
    <property type="entry name" value="NAD_kinase_C"/>
    <property type="match status" value="1"/>
</dbReference>
<dbReference type="InterPro" id="IPR016064">
    <property type="entry name" value="NAD/diacylglycerol_kinase_sf"/>
</dbReference>
<protein>
    <submittedName>
        <fullName evidence="1">ATP-NAD kinase</fullName>
    </submittedName>
</protein>
<dbReference type="GO" id="GO:0019674">
    <property type="term" value="P:NAD+ metabolic process"/>
    <property type="evidence" value="ECO:0007669"/>
    <property type="project" value="InterPro"/>
</dbReference>
<reference evidence="1" key="1">
    <citation type="submission" date="2019-12" db="EMBL/GenBank/DDBJ databases">
        <title>The whole-genome sequencing of Haloarcula japonica strain pws8.</title>
        <authorList>
            <person name="Verma D.K."/>
            <person name="Gopal K."/>
            <person name="Prasad E.S."/>
        </authorList>
    </citation>
    <scope>NUCLEOTIDE SEQUENCE</scope>
    <source>
        <strain evidence="1">Pws8</strain>
    </source>
</reference>
<comment type="caution">
    <text evidence="1">The sequence shown here is derived from an EMBL/GenBank/DDBJ whole genome shotgun (WGS) entry which is preliminary data.</text>
</comment>
<dbReference type="InterPro" id="IPR017437">
    <property type="entry name" value="ATP-NAD_kinase_PpnK-typ_C"/>
</dbReference>
<dbReference type="RefSeq" id="WP_170083554.1">
    <property type="nucleotide sequence ID" value="NZ_WOWB01000001.1"/>
</dbReference>
<accession>A0A847TU68</accession>
<organism evidence="1 2">
    <name type="scientific">Haloarcula rubripromontorii</name>
    <dbReference type="NCBI Taxonomy" id="1705562"/>
    <lineage>
        <taxon>Archaea</taxon>
        <taxon>Methanobacteriati</taxon>
        <taxon>Methanobacteriota</taxon>
        <taxon>Stenosarchaea group</taxon>
        <taxon>Halobacteria</taxon>
        <taxon>Halobacteriales</taxon>
        <taxon>Haloarculaceae</taxon>
        <taxon>Haloarcula</taxon>
    </lineage>
</organism>
<gene>
    <name evidence="1" type="ORF">GOC83_11460</name>
</gene>
<evidence type="ECO:0000313" key="2">
    <source>
        <dbReference type="Proteomes" id="UP000610611"/>
    </source>
</evidence>
<sequence length="237" mass="24597">MGTPVGVVGDDALADVLRDAGVAVERDRDGAVPNTDRVVAVGEDAVAAVARAEGDPLVLPVAAGRGVRSVPRDDAVAAVSGLAEARVESHPVLRVTMPDGTVEQAFWDVTLVTADAARISEFTVASTADRIGQFRADGVVIATAAGSPGYAHRVGGPILAPSEQAVVAPIAPFATDPDHWVLPADGLSALVERDEATVKLLVDDHISRPVSYQERITISLGSPVRTAVVDESRSRFE</sequence>
<dbReference type="SUPFAM" id="SSF111331">
    <property type="entry name" value="NAD kinase/diacylglycerol kinase-like"/>
    <property type="match status" value="1"/>
</dbReference>
<evidence type="ECO:0000313" key="1">
    <source>
        <dbReference type="EMBL" id="NLV06743.1"/>
    </source>
</evidence>
<dbReference type="GO" id="GO:0003951">
    <property type="term" value="F:NAD+ kinase activity"/>
    <property type="evidence" value="ECO:0007669"/>
    <property type="project" value="InterPro"/>
</dbReference>